<comment type="similarity">
    <text evidence="2 7">Belongs to the cytochrome P450 family.</text>
</comment>
<dbReference type="AlphaFoldDB" id="A0A9P6J6C0"/>
<comment type="cofactor">
    <cofactor evidence="1 6">
        <name>heme</name>
        <dbReference type="ChEBI" id="CHEBI:30413"/>
    </cofactor>
</comment>
<comment type="caution">
    <text evidence="9">The sequence shown here is derived from an EMBL/GenBank/DDBJ whole genome shotgun (WGS) entry which is preliminary data.</text>
</comment>
<dbReference type="InterPro" id="IPR001128">
    <property type="entry name" value="Cyt_P450"/>
</dbReference>
<feature type="transmembrane region" description="Helical" evidence="8">
    <location>
        <begin position="15"/>
        <end position="35"/>
    </location>
</feature>
<keyword evidence="5 7" id="KW-0503">Monooxygenase</keyword>
<keyword evidence="4 6" id="KW-0408">Iron</keyword>
<reference evidence="9" key="1">
    <citation type="journal article" date="2020" name="Fungal Divers.">
        <title>Resolving the Mortierellaceae phylogeny through synthesis of multi-gene phylogenetics and phylogenomics.</title>
        <authorList>
            <person name="Vandepol N."/>
            <person name="Liber J."/>
            <person name="Desiro A."/>
            <person name="Na H."/>
            <person name="Kennedy M."/>
            <person name="Barry K."/>
            <person name="Grigoriev I.V."/>
            <person name="Miller A.N."/>
            <person name="O'Donnell K."/>
            <person name="Stajich J.E."/>
            <person name="Bonito G."/>
        </authorList>
    </citation>
    <scope>NUCLEOTIDE SEQUENCE</scope>
    <source>
        <strain evidence="9">CK1249</strain>
    </source>
</reference>
<evidence type="ECO:0000256" key="7">
    <source>
        <dbReference type="RuleBase" id="RU000461"/>
    </source>
</evidence>
<dbReference type="PANTHER" id="PTHR46206:SF1">
    <property type="entry name" value="P450, PUTATIVE (EUROFUNG)-RELATED"/>
    <property type="match status" value="1"/>
</dbReference>
<dbReference type="Proteomes" id="UP000738359">
    <property type="component" value="Unassembled WGS sequence"/>
</dbReference>
<organism evidence="9 10">
    <name type="scientific">Mortierella alpina</name>
    <name type="common">Oleaginous fungus</name>
    <name type="synonym">Mortierella renispora</name>
    <dbReference type="NCBI Taxonomy" id="64518"/>
    <lineage>
        <taxon>Eukaryota</taxon>
        <taxon>Fungi</taxon>
        <taxon>Fungi incertae sedis</taxon>
        <taxon>Mucoromycota</taxon>
        <taxon>Mortierellomycotina</taxon>
        <taxon>Mortierellomycetes</taxon>
        <taxon>Mortierellales</taxon>
        <taxon>Mortierellaceae</taxon>
        <taxon>Mortierella</taxon>
    </lineage>
</organism>
<keyword evidence="8" id="KW-0812">Transmembrane</keyword>
<evidence type="ECO:0000313" key="10">
    <source>
        <dbReference type="Proteomes" id="UP000738359"/>
    </source>
</evidence>
<dbReference type="GO" id="GO:0005506">
    <property type="term" value="F:iron ion binding"/>
    <property type="evidence" value="ECO:0007669"/>
    <property type="project" value="InterPro"/>
</dbReference>
<dbReference type="SUPFAM" id="SSF48264">
    <property type="entry name" value="Cytochrome P450"/>
    <property type="match status" value="1"/>
</dbReference>
<keyword evidence="7" id="KW-0560">Oxidoreductase</keyword>
<keyword evidence="10" id="KW-1185">Reference proteome</keyword>
<proteinExistence type="inferred from homology"/>
<evidence type="ECO:0000256" key="3">
    <source>
        <dbReference type="ARBA" id="ARBA00022723"/>
    </source>
</evidence>
<keyword evidence="3 6" id="KW-0479">Metal-binding</keyword>
<dbReference type="GO" id="GO:0020037">
    <property type="term" value="F:heme binding"/>
    <property type="evidence" value="ECO:0007669"/>
    <property type="project" value="InterPro"/>
</dbReference>
<dbReference type="Pfam" id="PF00067">
    <property type="entry name" value="p450"/>
    <property type="match status" value="2"/>
</dbReference>
<keyword evidence="6 7" id="KW-0349">Heme</keyword>
<dbReference type="PROSITE" id="PS00086">
    <property type="entry name" value="CYTOCHROME_P450"/>
    <property type="match status" value="1"/>
</dbReference>
<dbReference type="Gene3D" id="1.10.630.10">
    <property type="entry name" value="Cytochrome P450"/>
    <property type="match status" value="1"/>
</dbReference>
<dbReference type="InterPro" id="IPR017972">
    <property type="entry name" value="Cyt_P450_CS"/>
</dbReference>
<dbReference type="PRINTS" id="PR00465">
    <property type="entry name" value="EP450IV"/>
</dbReference>
<evidence type="ECO:0008006" key="11">
    <source>
        <dbReference type="Google" id="ProtNLM"/>
    </source>
</evidence>
<evidence type="ECO:0000256" key="8">
    <source>
        <dbReference type="SAM" id="Phobius"/>
    </source>
</evidence>
<dbReference type="PANTHER" id="PTHR46206">
    <property type="entry name" value="CYTOCHROME P450"/>
    <property type="match status" value="1"/>
</dbReference>
<evidence type="ECO:0000256" key="1">
    <source>
        <dbReference type="ARBA" id="ARBA00001971"/>
    </source>
</evidence>
<gene>
    <name evidence="9" type="ORF">BGZ70_007366</name>
</gene>
<dbReference type="InterPro" id="IPR036396">
    <property type="entry name" value="Cyt_P450_sf"/>
</dbReference>
<dbReference type="OrthoDB" id="1844152at2759"/>
<evidence type="ECO:0000256" key="2">
    <source>
        <dbReference type="ARBA" id="ARBA00010617"/>
    </source>
</evidence>
<protein>
    <recommendedName>
        <fullName evidence="11">Cytochrome P450</fullName>
    </recommendedName>
</protein>
<dbReference type="EMBL" id="JAAAHY010000460">
    <property type="protein sequence ID" value="KAF9963529.1"/>
    <property type="molecule type" value="Genomic_DNA"/>
</dbReference>
<evidence type="ECO:0000256" key="4">
    <source>
        <dbReference type="ARBA" id="ARBA00023004"/>
    </source>
</evidence>
<dbReference type="GO" id="GO:0016705">
    <property type="term" value="F:oxidoreductase activity, acting on paired donors, with incorporation or reduction of molecular oxygen"/>
    <property type="evidence" value="ECO:0007669"/>
    <property type="project" value="InterPro"/>
</dbReference>
<evidence type="ECO:0000256" key="5">
    <source>
        <dbReference type="ARBA" id="ARBA00023033"/>
    </source>
</evidence>
<accession>A0A9P6J6C0</accession>
<dbReference type="InterPro" id="IPR002403">
    <property type="entry name" value="Cyt_P450_E_grp-IV"/>
</dbReference>
<evidence type="ECO:0000256" key="6">
    <source>
        <dbReference type="PIRSR" id="PIRSR602403-1"/>
    </source>
</evidence>
<keyword evidence="8" id="KW-1133">Transmembrane helix</keyword>
<keyword evidence="8" id="KW-0472">Membrane</keyword>
<evidence type="ECO:0000313" key="9">
    <source>
        <dbReference type="EMBL" id="KAF9963529.1"/>
    </source>
</evidence>
<dbReference type="GO" id="GO:0004497">
    <property type="term" value="F:monooxygenase activity"/>
    <property type="evidence" value="ECO:0007669"/>
    <property type="project" value="UniProtKB-KW"/>
</dbReference>
<name>A0A9P6J6C0_MORAP</name>
<sequence length="547" mass="61627">MLGLVSAPSGSDAVLVFKVAFPIGIGLASAVFLTIKAATRDTLNIDKAIPTVSYRLGETSHDAEYDEDPDLFMARCQEQYGPVFNMHRRNRWSTVVSDPLVREVFMTDDLSFGDAVDELTGIHAFTSSVIKSKKGFDHPTIHEIIRDIVTPNLALFTPRIVERMQAITDRDLGHSQGRNLIEDPLVIFQEMIASAMATVFMGHEIAKERKVLDTFIDCTGDLAGLIDPRSRSTWRPYFNRAKYGIANPLQKHIRILVEAATPVVQERRRQEAEALEKGVDYTRPLDIMQKVLDNFDKYGIVDLEDVCGHLLVLVLVSVHTTSDSSTYLNYYLAAFPECIDVLYQEQLEVLVQIGKEREEQRQSKLTSGEAGSVKDFVGTELDPRNDRDFSSLAVRRMVKMDSFVREIMRFRTDRANTPHTARKDVVLSNGMTIYKGRMIMINMQSTHQNPDMQGEDPAEFRPWRFVGKGKAATKVGTDFLPFGMGKHACPGRFLAMQEVKTVGALMVSRYSKIEMQDPSQKTKALRSLIGEKVPTGLYFTSREPRND</sequence>
<feature type="binding site" description="axial binding residue" evidence="6">
    <location>
        <position position="489"/>
    </location>
    <ligand>
        <name>heme</name>
        <dbReference type="ChEBI" id="CHEBI:30413"/>
    </ligand>
    <ligandPart>
        <name>Fe</name>
        <dbReference type="ChEBI" id="CHEBI:18248"/>
    </ligandPart>
</feature>